<dbReference type="EMBL" id="JAAGMA010000895">
    <property type="protein sequence ID" value="NEB13632.1"/>
    <property type="molecule type" value="Genomic_DNA"/>
</dbReference>
<dbReference type="Proteomes" id="UP000470446">
    <property type="component" value="Unassembled WGS sequence"/>
</dbReference>
<gene>
    <name evidence="2" type="ORF">G3I32_33150</name>
</gene>
<protein>
    <submittedName>
        <fullName evidence="2">Uncharacterized protein</fullName>
    </submittedName>
</protein>
<proteinExistence type="predicted"/>
<organism evidence="2 3">
    <name type="scientific">Streptomyces coelicoflavus</name>
    <dbReference type="NCBI Taxonomy" id="285562"/>
    <lineage>
        <taxon>Bacteria</taxon>
        <taxon>Bacillati</taxon>
        <taxon>Actinomycetota</taxon>
        <taxon>Actinomycetes</taxon>
        <taxon>Kitasatosporales</taxon>
        <taxon>Streptomycetaceae</taxon>
        <taxon>Streptomyces</taxon>
    </lineage>
</organism>
<dbReference type="RefSeq" id="WP_164249372.1">
    <property type="nucleotide sequence ID" value="NZ_JAAGMA010000895.1"/>
</dbReference>
<keyword evidence="1" id="KW-0472">Membrane</keyword>
<evidence type="ECO:0000313" key="3">
    <source>
        <dbReference type="Proteomes" id="UP000470446"/>
    </source>
</evidence>
<comment type="caution">
    <text evidence="2">The sequence shown here is derived from an EMBL/GenBank/DDBJ whole genome shotgun (WGS) entry which is preliminary data.</text>
</comment>
<sequence>MSELTGLTIFLFVLAALLVLMTCIKADRVRSWRESLNPSAPELPDAAFVVGRAVLIVTAVVCVVVGFQGLAVQDDGEWSDDELTSAVEGATQALDGSFNYGDSLEGEAPADFDGEYARKVEQEVVEHGGGDAPQLGVAATSVGPAVSDQGEYRISADGADAVFCMDVKRTHDGYIETVAPGLSGDAAVVKLPKYTFTVSSRTGDC</sequence>
<keyword evidence="1" id="KW-1133">Transmembrane helix</keyword>
<dbReference type="AlphaFoldDB" id="A0A7K3PUH7"/>
<keyword evidence="1" id="KW-0812">Transmembrane</keyword>
<feature type="transmembrane region" description="Helical" evidence="1">
    <location>
        <begin position="50"/>
        <end position="72"/>
    </location>
</feature>
<evidence type="ECO:0000313" key="2">
    <source>
        <dbReference type="EMBL" id="NEB13632.1"/>
    </source>
</evidence>
<accession>A0A7K3PUH7</accession>
<name>A0A7K3PUH7_9ACTN</name>
<reference evidence="2 3" key="1">
    <citation type="submission" date="2020-01" db="EMBL/GenBank/DDBJ databases">
        <title>Insect and environment-associated Actinomycetes.</title>
        <authorList>
            <person name="Currrie C."/>
            <person name="Chevrette M."/>
            <person name="Carlson C."/>
            <person name="Stubbendieck R."/>
            <person name="Wendt-Pienkowski E."/>
        </authorList>
    </citation>
    <scope>NUCLEOTIDE SEQUENCE [LARGE SCALE GENOMIC DNA]</scope>
    <source>
        <strain evidence="2 3">SID14163</strain>
    </source>
</reference>
<evidence type="ECO:0000256" key="1">
    <source>
        <dbReference type="SAM" id="Phobius"/>
    </source>
</evidence>